<dbReference type="AlphaFoldDB" id="A0A6C0IJS3"/>
<evidence type="ECO:0000313" key="1">
    <source>
        <dbReference type="EMBL" id="QHT93481.1"/>
    </source>
</evidence>
<accession>A0A6C0IJS3</accession>
<reference evidence="1" key="1">
    <citation type="journal article" date="2020" name="Nature">
        <title>Giant virus diversity and host interactions through global metagenomics.</title>
        <authorList>
            <person name="Schulz F."/>
            <person name="Roux S."/>
            <person name="Paez-Espino D."/>
            <person name="Jungbluth S."/>
            <person name="Walsh D.A."/>
            <person name="Denef V.J."/>
            <person name="McMahon K.D."/>
            <person name="Konstantinidis K.T."/>
            <person name="Eloe-Fadrosh E.A."/>
            <person name="Kyrpides N.C."/>
            <person name="Woyke T."/>
        </authorList>
    </citation>
    <scope>NUCLEOTIDE SEQUENCE</scope>
    <source>
        <strain evidence="1">GVMAG-M-3300024252-29</strain>
    </source>
</reference>
<protein>
    <submittedName>
        <fullName evidence="1">Uncharacterized protein</fullName>
    </submittedName>
</protein>
<proteinExistence type="predicted"/>
<sequence length="377" mass="44272">MQNLRIEDDPYNSLSIEELDAMNENNIATMLNSIEQLIGQQIKPIQHETEEGFISKYVPHPSKYSYPIKEKMFADMNHHARSCMYVNLHICPYQVNLTTDGTPFVQYLMLKTNDRNNKNLKNHQDNYMNFVNKTYFDHHTKYINFADEVNKIMRIIMLSYGKVVKENTIKYDGFIKRDNDFYVFMNISDSWINYHYLNMHDPLWFASLYEMTVLNDVCSVPVCDDVVRLFESNDFLNNLYHPDSEDTFPIPVTGFTIEDKKSEDMKLLCGTSRTDHRSLIDVFRYYYDYNDCCNALCEHGDLTVEAVDELIKTKVVMRSHIIYDKSVSYDVYETLSDEDKEKNILIVDYIEGDTTRGGFIINHHCAQTPINTHNIIL</sequence>
<dbReference type="EMBL" id="MN740208">
    <property type="protein sequence ID" value="QHT93481.1"/>
    <property type="molecule type" value="Genomic_DNA"/>
</dbReference>
<name>A0A6C0IJS3_9ZZZZ</name>
<organism evidence="1">
    <name type="scientific">viral metagenome</name>
    <dbReference type="NCBI Taxonomy" id="1070528"/>
    <lineage>
        <taxon>unclassified sequences</taxon>
        <taxon>metagenomes</taxon>
        <taxon>organismal metagenomes</taxon>
    </lineage>
</organism>